<organism evidence="3 4">
    <name type="scientific">Burkholderia aenigmatica</name>
    <dbReference type="NCBI Taxonomy" id="2015348"/>
    <lineage>
        <taxon>Bacteria</taxon>
        <taxon>Pseudomonadati</taxon>
        <taxon>Pseudomonadota</taxon>
        <taxon>Betaproteobacteria</taxon>
        <taxon>Burkholderiales</taxon>
        <taxon>Burkholderiaceae</taxon>
        <taxon>Burkholderia</taxon>
        <taxon>Burkholderia cepacia complex</taxon>
    </lineage>
</organism>
<keyword evidence="2" id="KW-0812">Transmembrane</keyword>
<evidence type="ECO:0000256" key="2">
    <source>
        <dbReference type="SAM" id="Phobius"/>
    </source>
</evidence>
<dbReference type="Proteomes" id="UP000494301">
    <property type="component" value="Unassembled WGS sequence"/>
</dbReference>
<feature type="region of interest" description="Disordered" evidence="1">
    <location>
        <begin position="110"/>
        <end position="151"/>
    </location>
</feature>
<reference evidence="3 4" key="1">
    <citation type="submission" date="2020-04" db="EMBL/GenBank/DDBJ databases">
        <authorList>
            <person name="Depoorter E."/>
        </authorList>
    </citation>
    <scope>NUCLEOTIDE SEQUENCE [LARGE SCALE GENOMIC DNA]</scope>
    <source>
        <strain evidence="3 4">BCC0217</strain>
    </source>
</reference>
<dbReference type="InterPro" id="IPR036259">
    <property type="entry name" value="MFS_trans_sf"/>
</dbReference>
<dbReference type="SUPFAM" id="SSF103473">
    <property type="entry name" value="MFS general substrate transporter"/>
    <property type="match status" value="1"/>
</dbReference>
<evidence type="ECO:0000256" key="1">
    <source>
        <dbReference type="SAM" id="MobiDB-lite"/>
    </source>
</evidence>
<proteinExistence type="predicted"/>
<keyword evidence="2" id="KW-1133">Transmembrane helix</keyword>
<sequence length="151" mass="16039">MALSILFLTIATCGILALMPIDWTFPGQILSGTAAAAGIAPINSVGNLFGFAGSMITGMAKEMTGNINNGTYALGVCLLVSCVLIAFIPRDVLQPPASRQVLRSPRRCGVFASRRPGSGRDRQRVGGSKRSPPSRRCETGRRSWRVHPGPD</sequence>
<feature type="transmembrane region" description="Helical" evidence="2">
    <location>
        <begin position="72"/>
        <end position="93"/>
    </location>
</feature>
<dbReference type="AlphaFoldDB" id="A0A6J5J2Z7"/>
<keyword evidence="2" id="KW-0472">Membrane</keyword>
<accession>A0A6J5J2Z7</accession>
<name>A0A6J5J2Z7_9BURK</name>
<dbReference type="EMBL" id="CABWIL020000012">
    <property type="protein sequence ID" value="CAB3965982.1"/>
    <property type="molecule type" value="Genomic_DNA"/>
</dbReference>
<evidence type="ECO:0000313" key="4">
    <source>
        <dbReference type="Proteomes" id="UP000494301"/>
    </source>
</evidence>
<evidence type="ECO:0000313" key="3">
    <source>
        <dbReference type="EMBL" id="CAB3965982.1"/>
    </source>
</evidence>
<protein>
    <submittedName>
        <fullName evidence="3">MFS transporter</fullName>
    </submittedName>
</protein>
<gene>
    <name evidence="3" type="ORF">BLA3211_03694</name>
</gene>